<dbReference type="AlphaFoldDB" id="A0A2H9VW67"/>
<organism evidence="2 3">
    <name type="scientific">Mucilaginibacter auburnensis</name>
    <dbReference type="NCBI Taxonomy" id="1457233"/>
    <lineage>
        <taxon>Bacteria</taxon>
        <taxon>Pseudomonadati</taxon>
        <taxon>Bacteroidota</taxon>
        <taxon>Sphingobacteriia</taxon>
        <taxon>Sphingobacteriales</taxon>
        <taxon>Sphingobacteriaceae</taxon>
        <taxon>Mucilaginibacter</taxon>
    </lineage>
</organism>
<evidence type="ECO:0000256" key="1">
    <source>
        <dbReference type="SAM" id="MobiDB-lite"/>
    </source>
</evidence>
<protein>
    <submittedName>
        <fullName evidence="2">Uncharacterized protein</fullName>
    </submittedName>
</protein>
<proteinExistence type="predicted"/>
<sequence>MKVEIEATPNQIKQLLKLLSNNPELQAISKQLSSAEVDTVRQEEELPQEGDNEIIERAE</sequence>
<feature type="region of interest" description="Disordered" evidence="1">
    <location>
        <begin position="36"/>
        <end position="59"/>
    </location>
</feature>
<comment type="caution">
    <text evidence="2">The sequence shown here is derived from an EMBL/GenBank/DDBJ whole genome shotgun (WGS) entry which is preliminary data.</text>
</comment>
<reference evidence="2 3" key="1">
    <citation type="submission" date="2017-11" db="EMBL/GenBank/DDBJ databases">
        <title>Genomic Encyclopedia of Archaeal and Bacterial Type Strains, Phase II (KMG-II): From Individual Species to Whole Genera.</title>
        <authorList>
            <person name="Goeker M."/>
        </authorList>
    </citation>
    <scope>NUCLEOTIDE SEQUENCE [LARGE SCALE GENOMIC DNA]</scope>
    <source>
        <strain evidence="2 3">DSM 28175</strain>
    </source>
</reference>
<name>A0A2H9VW67_9SPHI</name>
<keyword evidence="3" id="KW-1185">Reference proteome</keyword>
<evidence type="ECO:0000313" key="2">
    <source>
        <dbReference type="EMBL" id="PJJ85073.1"/>
    </source>
</evidence>
<dbReference type="EMBL" id="PGFJ01000001">
    <property type="protein sequence ID" value="PJJ85073.1"/>
    <property type="molecule type" value="Genomic_DNA"/>
</dbReference>
<accession>A0A2H9VW67</accession>
<dbReference type="Proteomes" id="UP000242687">
    <property type="component" value="Unassembled WGS sequence"/>
</dbReference>
<gene>
    <name evidence="2" type="ORF">CLV57_2101</name>
</gene>
<dbReference type="RefSeq" id="WP_100341225.1">
    <property type="nucleotide sequence ID" value="NZ_PGFJ01000001.1"/>
</dbReference>
<evidence type="ECO:0000313" key="3">
    <source>
        <dbReference type="Proteomes" id="UP000242687"/>
    </source>
</evidence>
<dbReference type="OrthoDB" id="773167at2"/>